<reference evidence="1 2" key="1">
    <citation type="journal article" date="2010" name="Nature">
        <title>Genome sequencing and analysis of the model grass Brachypodium distachyon.</title>
        <authorList>
            <consortium name="International Brachypodium Initiative"/>
        </authorList>
    </citation>
    <scope>NUCLEOTIDE SEQUENCE [LARGE SCALE GENOMIC DNA]</scope>
    <source>
        <strain evidence="1 2">Bd21</strain>
    </source>
</reference>
<evidence type="ECO:0000313" key="1">
    <source>
        <dbReference type="EMBL" id="PNT72574.1"/>
    </source>
</evidence>
<dbReference type="Gramene" id="PNT72574">
    <property type="protein sequence ID" value="PNT72574"/>
    <property type="gene ID" value="BRADI_2g46471v3"/>
</dbReference>
<gene>
    <name evidence="1" type="ORF">BRADI_2g46471v3</name>
</gene>
<evidence type="ECO:0000313" key="2">
    <source>
        <dbReference type="EnsemblPlants" id="PNT72574"/>
    </source>
</evidence>
<keyword evidence="3" id="KW-1185">Reference proteome</keyword>
<reference evidence="2" key="3">
    <citation type="submission" date="2018-08" db="UniProtKB">
        <authorList>
            <consortium name="EnsemblPlants"/>
        </authorList>
    </citation>
    <scope>IDENTIFICATION</scope>
    <source>
        <strain evidence="2">cv. Bd21</strain>
    </source>
</reference>
<dbReference type="Proteomes" id="UP000008810">
    <property type="component" value="Chromosome 2"/>
</dbReference>
<organism evidence="1">
    <name type="scientific">Brachypodium distachyon</name>
    <name type="common">Purple false brome</name>
    <name type="synonym">Trachynia distachya</name>
    <dbReference type="NCBI Taxonomy" id="15368"/>
    <lineage>
        <taxon>Eukaryota</taxon>
        <taxon>Viridiplantae</taxon>
        <taxon>Streptophyta</taxon>
        <taxon>Embryophyta</taxon>
        <taxon>Tracheophyta</taxon>
        <taxon>Spermatophyta</taxon>
        <taxon>Magnoliopsida</taxon>
        <taxon>Liliopsida</taxon>
        <taxon>Poales</taxon>
        <taxon>Poaceae</taxon>
        <taxon>BOP clade</taxon>
        <taxon>Pooideae</taxon>
        <taxon>Stipodae</taxon>
        <taxon>Brachypodieae</taxon>
        <taxon>Brachypodium</taxon>
    </lineage>
</organism>
<evidence type="ECO:0000313" key="3">
    <source>
        <dbReference type="Proteomes" id="UP000008810"/>
    </source>
</evidence>
<dbReference type="AlphaFoldDB" id="A0A2K2DE50"/>
<dbReference type="InParanoid" id="A0A2K2DE50"/>
<protein>
    <submittedName>
        <fullName evidence="1 2">Uncharacterized protein</fullName>
    </submittedName>
</protein>
<name>A0A2K2DE50_BRADI</name>
<proteinExistence type="predicted"/>
<accession>A0A2K2DE50</accession>
<dbReference type="EMBL" id="CM000881">
    <property type="protein sequence ID" value="PNT72574.1"/>
    <property type="molecule type" value="Genomic_DNA"/>
</dbReference>
<reference evidence="1" key="2">
    <citation type="submission" date="2017-06" db="EMBL/GenBank/DDBJ databases">
        <title>WGS assembly of Brachypodium distachyon.</title>
        <authorList>
            <consortium name="The International Brachypodium Initiative"/>
            <person name="Lucas S."/>
            <person name="Harmon-Smith M."/>
            <person name="Lail K."/>
            <person name="Tice H."/>
            <person name="Grimwood J."/>
            <person name="Bruce D."/>
            <person name="Barry K."/>
            <person name="Shu S."/>
            <person name="Lindquist E."/>
            <person name="Wang M."/>
            <person name="Pitluck S."/>
            <person name="Vogel J.P."/>
            <person name="Garvin D.F."/>
            <person name="Mockler T.C."/>
            <person name="Schmutz J."/>
            <person name="Rokhsar D."/>
            <person name="Bevan M.W."/>
        </authorList>
    </citation>
    <scope>NUCLEOTIDE SEQUENCE</scope>
    <source>
        <strain evidence="1">Bd21</strain>
    </source>
</reference>
<sequence length="57" mass="6057">MADTPYVAGIGVHMADGHTSITKSSPIAGEPEQGGRCRCAFTADRADRGQDMVDKYN</sequence>
<dbReference type="EnsemblPlants" id="PNT72574">
    <property type="protein sequence ID" value="PNT72574"/>
    <property type="gene ID" value="BRADI_2g46471v3"/>
</dbReference>